<reference evidence="1" key="3">
    <citation type="submission" date="2020-02" db="EMBL/GenBank/DDBJ databases">
        <authorList>
            <person name="Sarangi A.N."/>
            <person name="Ghosh S."/>
            <person name="Mukherjee M."/>
            <person name="Tripathy S."/>
        </authorList>
    </citation>
    <scope>NUCLEOTIDE SEQUENCE</scope>
    <source>
        <strain evidence="1">BDU141951</strain>
    </source>
</reference>
<dbReference type="GO" id="GO:0016787">
    <property type="term" value="F:hydrolase activity"/>
    <property type="evidence" value="ECO:0007669"/>
    <property type="project" value="UniProtKB-KW"/>
</dbReference>
<accession>A0A0C1Y4G4</accession>
<dbReference type="InterPro" id="IPR023214">
    <property type="entry name" value="HAD_sf"/>
</dbReference>
<reference evidence="1" key="2">
    <citation type="journal article" date="2015" name="Genome Announc.">
        <title>Draft Genome Sequence of Filamentous Marine Cyanobacterium Lyngbya confervoides Strain BDU141951.</title>
        <authorList>
            <person name="Chandrababunaidu M.M."/>
            <person name="Sen D."/>
            <person name="Tripathy S."/>
        </authorList>
    </citation>
    <scope>NUCLEOTIDE SEQUENCE</scope>
    <source>
        <strain evidence="1">BDU141951</strain>
    </source>
</reference>
<dbReference type="InterPro" id="IPR036412">
    <property type="entry name" value="HAD-like_sf"/>
</dbReference>
<name>A0A0C1Y4G4_9CYAN</name>
<comment type="caution">
    <text evidence="1">The sequence shown here is derived from an EMBL/GenBank/DDBJ whole genome shotgun (WGS) entry which is preliminary data.</text>
</comment>
<evidence type="ECO:0000313" key="1">
    <source>
        <dbReference type="EMBL" id="NEV68303.1"/>
    </source>
</evidence>
<gene>
    <name evidence="1" type="ORF">QQ91_014405</name>
</gene>
<dbReference type="AlphaFoldDB" id="A0A0C1Y4G4"/>
<organism evidence="1">
    <name type="scientific">Lyngbya confervoides BDU141951</name>
    <dbReference type="NCBI Taxonomy" id="1574623"/>
    <lineage>
        <taxon>Bacteria</taxon>
        <taxon>Bacillati</taxon>
        <taxon>Cyanobacteriota</taxon>
        <taxon>Cyanophyceae</taxon>
        <taxon>Oscillatoriophycideae</taxon>
        <taxon>Oscillatoriales</taxon>
        <taxon>Microcoleaceae</taxon>
        <taxon>Lyngbya</taxon>
    </lineage>
</organism>
<proteinExistence type="predicted"/>
<dbReference type="SUPFAM" id="SSF56784">
    <property type="entry name" value="HAD-like"/>
    <property type="match status" value="1"/>
</dbReference>
<reference evidence="1" key="1">
    <citation type="submission" date="2014-11" db="EMBL/GenBank/DDBJ databases">
        <authorList>
            <person name="Malar M.C."/>
            <person name="Sen D."/>
            <person name="Tripathy S."/>
        </authorList>
    </citation>
    <scope>NUCLEOTIDE SEQUENCE</scope>
    <source>
        <strain evidence="1">BDU141951</strain>
    </source>
</reference>
<sequence>MPTPAILALDFDGVLCDGLVEYFQTAWQAYCQLFDQSPTVPPAGLAERFYPLRPVIETGWEMPLLLHALQQGVEDAAVLDHWPTIVQEILAETKIPSDVAMAAVDGVRDRWMQSDLAGWLSLHRFYPGVIERLQGAIAAGVFPVIISTKEGRFIQELLAQAGVELPREQIIGKEIQQPKTTTLKQLQAEPPIAAAAAQPIWFVEDRLKTLDKVQADSALNDITLFLADWGYNTAAERDRATSDPRVHLLLLSQFADEFANWISA</sequence>
<protein>
    <submittedName>
        <fullName evidence="1">HAD family hydrolase</fullName>
    </submittedName>
</protein>
<dbReference type="Gene3D" id="3.40.50.1000">
    <property type="entry name" value="HAD superfamily/HAD-like"/>
    <property type="match status" value="1"/>
</dbReference>
<keyword evidence="1" id="KW-0378">Hydrolase</keyword>
<dbReference type="EMBL" id="JTHE02000003">
    <property type="protein sequence ID" value="NEV68303.1"/>
    <property type="molecule type" value="Genomic_DNA"/>
</dbReference>